<evidence type="ECO:0000256" key="2">
    <source>
        <dbReference type="SAM" id="MobiDB-lite"/>
    </source>
</evidence>
<dbReference type="Pfam" id="PF05816">
    <property type="entry name" value="TelA"/>
    <property type="match status" value="1"/>
</dbReference>
<reference evidence="3 4" key="1">
    <citation type="submission" date="2020-07" db="EMBL/GenBank/DDBJ databases">
        <title>Sequencing the genomes of 1000 actinobacteria strains.</title>
        <authorList>
            <person name="Klenk H.-P."/>
        </authorList>
    </citation>
    <scope>NUCLEOTIDE SEQUENCE [LARGE SCALE GENOMIC DNA]</scope>
    <source>
        <strain evidence="3 4">DSM 15165</strain>
    </source>
</reference>
<name>A0A853CU20_9MICO</name>
<feature type="region of interest" description="Disordered" evidence="2">
    <location>
        <begin position="87"/>
        <end position="117"/>
    </location>
</feature>
<comment type="caution">
    <text evidence="3">The sequence shown here is derived from an EMBL/GenBank/DDBJ whole genome shotgun (WGS) entry which is preliminary data.</text>
</comment>
<organism evidence="3 4">
    <name type="scientific">Leifsonia shinshuensis</name>
    <dbReference type="NCBI Taxonomy" id="150026"/>
    <lineage>
        <taxon>Bacteria</taxon>
        <taxon>Bacillati</taxon>
        <taxon>Actinomycetota</taxon>
        <taxon>Actinomycetes</taxon>
        <taxon>Micrococcales</taxon>
        <taxon>Microbacteriaceae</taxon>
        <taxon>Leifsonia</taxon>
    </lineage>
</organism>
<accession>A0A853CU20</accession>
<proteinExistence type="inferred from homology"/>
<comment type="similarity">
    <text evidence="1">Belongs to the TelA family.</text>
</comment>
<dbReference type="InterPro" id="IPR008863">
    <property type="entry name" value="Toxic_anion-R_TelA"/>
</dbReference>
<evidence type="ECO:0000313" key="3">
    <source>
        <dbReference type="EMBL" id="NYJ24536.1"/>
    </source>
</evidence>
<evidence type="ECO:0000256" key="1">
    <source>
        <dbReference type="ARBA" id="ARBA00005541"/>
    </source>
</evidence>
<dbReference type="AlphaFoldDB" id="A0A853CU20"/>
<dbReference type="EMBL" id="JACCFL010000001">
    <property type="protein sequence ID" value="NYJ24536.1"/>
    <property type="molecule type" value="Genomic_DNA"/>
</dbReference>
<sequence length="403" mass="43304">MSELDLNQPLTPPDEPPAGVTLTPPASVPEVGGEQAVGMVAVPPDKRAALAAKADEFVAGLAGVEPGSPEFTRRVDEIARMGVQEIRSSSEVSNRMLQRPESSLAAARGRGGPSDPQTQVAQTLQQLRTTITELDPGHADLAGAKGLLARLPGGKSLKRYFERYQPAQKQLDAIITALISGQDALLKDNAAIDLERANLWATMGKLGEYATLAKALDESIEARAAQLRATDPRRADSLIADALFPIRQRRQDLTTQIAVSVQGYLALDAIRKNNVELIKGVERARTTTVAALRTAIIVAQALGNQELVLDQISALNDATNSMIDRTGELLRQQTARVHEEAISTGVSLETLQHAFDNVFATMDSIDTYRVKAVESMAATVDALEQQISRSKSYVDRSHSGTSN</sequence>
<dbReference type="PANTHER" id="PTHR38432">
    <property type="entry name" value="TELA-LIKE PROTEIN SAOUHSC_01408"/>
    <property type="match status" value="1"/>
</dbReference>
<dbReference type="Proteomes" id="UP000578352">
    <property type="component" value="Unassembled WGS sequence"/>
</dbReference>
<evidence type="ECO:0000313" key="4">
    <source>
        <dbReference type="Proteomes" id="UP000578352"/>
    </source>
</evidence>
<dbReference type="RefSeq" id="WP_179606729.1">
    <property type="nucleotide sequence ID" value="NZ_BAABEH010000001.1"/>
</dbReference>
<feature type="region of interest" description="Disordered" evidence="2">
    <location>
        <begin position="1"/>
        <end position="31"/>
    </location>
</feature>
<gene>
    <name evidence="3" type="ORF">HNR13_002823</name>
</gene>
<feature type="compositionally biased region" description="Polar residues" evidence="2">
    <location>
        <begin position="87"/>
        <end position="96"/>
    </location>
</feature>
<dbReference type="PANTHER" id="PTHR38432:SF1">
    <property type="entry name" value="TELA-LIKE PROTEIN SAOUHSC_01408"/>
    <property type="match status" value="1"/>
</dbReference>
<protein>
    <submittedName>
        <fullName evidence="3">Uncharacterized protein YaaN involved in tellurite resistance</fullName>
    </submittedName>
</protein>